<accession>A0AAV2SNN6</accession>
<name>A0AAV2SNN6_MEGNR</name>
<keyword evidence="2" id="KW-1185">Reference proteome</keyword>
<dbReference type="EMBL" id="CAXKWB010106623">
    <property type="protein sequence ID" value="CAL4229043.1"/>
    <property type="molecule type" value="Genomic_DNA"/>
</dbReference>
<sequence length="113" mass="12466">MHSNVILQLSYRKCVDKLVDYVVLPKPAVLVTHIKLAGFLIPVIVQSTLSAPTDEDGTEIAPQELGLIPKQRIVDTSTTLSVSLLSIRILLDHVILFSKRALVPMEMINVLPI</sequence>
<organism evidence="1 2">
    <name type="scientific">Meganyctiphanes norvegica</name>
    <name type="common">Northern krill</name>
    <name type="synonym">Thysanopoda norvegica</name>
    <dbReference type="NCBI Taxonomy" id="48144"/>
    <lineage>
        <taxon>Eukaryota</taxon>
        <taxon>Metazoa</taxon>
        <taxon>Ecdysozoa</taxon>
        <taxon>Arthropoda</taxon>
        <taxon>Crustacea</taxon>
        <taxon>Multicrustacea</taxon>
        <taxon>Malacostraca</taxon>
        <taxon>Eumalacostraca</taxon>
        <taxon>Eucarida</taxon>
        <taxon>Euphausiacea</taxon>
        <taxon>Euphausiidae</taxon>
        <taxon>Meganyctiphanes</taxon>
    </lineage>
</organism>
<gene>
    <name evidence="1" type="ORF">MNOR_LOCUS39666</name>
</gene>
<comment type="caution">
    <text evidence="1">The sequence shown here is derived from an EMBL/GenBank/DDBJ whole genome shotgun (WGS) entry which is preliminary data.</text>
</comment>
<proteinExistence type="predicted"/>
<reference evidence="1 2" key="1">
    <citation type="submission" date="2024-05" db="EMBL/GenBank/DDBJ databases">
        <authorList>
            <person name="Wallberg A."/>
        </authorList>
    </citation>
    <scope>NUCLEOTIDE SEQUENCE [LARGE SCALE GENOMIC DNA]</scope>
</reference>
<evidence type="ECO:0000313" key="2">
    <source>
        <dbReference type="Proteomes" id="UP001497623"/>
    </source>
</evidence>
<evidence type="ECO:0000313" key="1">
    <source>
        <dbReference type="EMBL" id="CAL4229043.1"/>
    </source>
</evidence>
<protein>
    <submittedName>
        <fullName evidence="1">Uncharacterized protein</fullName>
    </submittedName>
</protein>
<dbReference type="Proteomes" id="UP001497623">
    <property type="component" value="Unassembled WGS sequence"/>
</dbReference>
<dbReference type="AlphaFoldDB" id="A0AAV2SNN6"/>